<evidence type="ECO:0000256" key="4">
    <source>
        <dbReference type="ARBA" id="ARBA00022989"/>
    </source>
</evidence>
<name>B4IYG1_DROGR</name>
<evidence type="ECO:0000256" key="1">
    <source>
        <dbReference type="ARBA" id="ARBA00004651"/>
    </source>
</evidence>
<keyword evidence="5 6" id="KW-0472">Membrane</keyword>
<dbReference type="GO" id="GO:0005886">
    <property type="term" value="C:plasma membrane"/>
    <property type="evidence" value="ECO:0007669"/>
    <property type="project" value="UniProtKB-SubCell"/>
</dbReference>
<dbReference type="eggNOG" id="ENOG502T3Q4">
    <property type="taxonomic scope" value="Eukaryota"/>
</dbReference>
<evidence type="ECO:0000256" key="5">
    <source>
        <dbReference type="ARBA" id="ARBA00023136"/>
    </source>
</evidence>
<evidence type="ECO:0000313" key="8">
    <source>
        <dbReference type="Proteomes" id="UP000001070"/>
    </source>
</evidence>
<evidence type="ECO:0000313" key="7">
    <source>
        <dbReference type="EMBL" id="EDV97634.1"/>
    </source>
</evidence>
<feature type="transmembrane region" description="Helical" evidence="6">
    <location>
        <begin position="112"/>
        <end position="130"/>
    </location>
</feature>
<dbReference type="Proteomes" id="UP000001070">
    <property type="component" value="Unassembled WGS sequence"/>
</dbReference>
<keyword evidence="2" id="KW-1003">Cell membrane</keyword>
<keyword evidence="3 6" id="KW-0812">Transmembrane</keyword>
<comment type="subcellular location">
    <subcellularLocation>
        <location evidence="1">Cell membrane</location>
        <topology evidence="1">Multi-pass membrane protein</topology>
    </subcellularLocation>
</comment>
<dbReference type="HOGENOM" id="CLU_1877569_0_0_1"/>
<dbReference type="GO" id="GO:0050909">
    <property type="term" value="P:sensory perception of taste"/>
    <property type="evidence" value="ECO:0007669"/>
    <property type="project" value="InterPro"/>
</dbReference>
<evidence type="ECO:0000256" key="2">
    <source>
        <dbReference type="ARBA" id="ARBA00022475"/>
    </source>
</evidence>
<dbReference type="Pfam" id="PF08395">
    <property type="entry name" value="7tm_7"/>
    <property type="match status" value="1"/>
</dbReference>
<keyword evidence="8" id="KW-1185">Reference proteome</keyword>
<evidence type="ECO:0000256" key="6">
    <source>
        <dbReference type="SAM" id="Phobius"/>
    </source>
</evidence>
<sequence length="136" mass="15892">MDCVSHGFFTYFVTFSKWWLCKYGESESWNYSATIFFVAFLGQLILVIGQSHRQRQIFRATRHILTEGVQALPADCSKSLRQMLDLYGLHQQLSERLFRLTVCGLFELNNDLLFGIVQTIIIYTIILIQFDKIINK</sequence>
<keyword evidence="4 6" id="KW-1133">Transmembrane helix</keyword>
<dbReference type="EMBL" id="CH916366">
    <property type="protein sequence ID" value="EDV97634.1"/>
    <property type="molecule type" value="Genomic_DNA"/>
</dbReference>
<proteinExistence type="predicted"/>
<protein>
    <submittedName>
        <fullName evidence="7">GH16979</fullName>
    </submittedName>
</protein>
<dbReference type="InterPro" id="IPR013604">
    <property type="entry name" value="7TM_chemorcpt"/>
</dbReference>
<reference evidence="7 8" key="1">
    <citation type="journal article" date="2007" name="Nature">
        <title>Evolution of genes and genomes on the Drosophila phylogeny.</title>
        <authorList>
            <consortium name="Drosophila 12 Genomes Consortium"/>
            <person name="Clark A.G."/>
            <person name="Eisen M.B."/>
            <person name="Smith D.R."/>
            <person name="Bergman C.M."/>
            <person name="Oliver B."/>
            <person name="Markow T.A."/>
            <person name="Kaufman T.C."/>
            <person name="Kellis M."/>
            <person name="Gelbart W."/>
            <person name="Iyer V.N."/>
            <person name="Pollard D.A."/>
            <person name="Sackton T.B."/>
            <person name="Larracuente A.M."/>
            <person name="Singh N.D."/>
            <person name="Abad J.P."/>
            <person name="Abt D.N."/>
            <person name="Adryan B."/>
            <person name="Aguade M."/>
            <person name="Akashi H."/>
            <person name="Anderson W.W."/>
            <person name="Aquadro C.F."/>
            <person name="Ardell D.H."/>
            <person name="Arguello R."/>
            <person name="Artieri C.G."/>
            <person name="Barbash D.A."/>
            <person name="Barker D."/>
            <person name="Barsanti P."/>
            <person name="Batterham P."/>
            <person name="Batzoglou S."/>
            <person name="Begun D."/>
            <person name="Bhutkar A."/>
            <person name="Blanco E."/>
            <person name="Bosak S.A."/>
            <person name="Bradley R.K."/>
            <person name="Brand A.D."/>
            <person name="Brent M.R."/>
            <person name="Brooks A.N."/>
            <person name="Brown R.H."/>
            <person name="Butlin R.K."/>
            <person name="Caggese C."/>
            <person name="Calvi B.R."/>
            <person name="Bernardo de Carvalho A."/>
            <person name="Caspi A."/>
            <person name="Castrezana S."/>
            <person name="Celniker S.E."/>
            <person name="Chang J.L."/>
            <person name="Chapple C."/>
            <person name="Chatterji S."/>
            <person name="Chinwalla A."/>
            <person name="Civetta A."/>
            <person name="Clifton S.W."/>
            <person name="Comeron J.M."/>
            <person name="Costello J.C."/>
            <person name="Coyne J.A."/>
            <person name="Daub J."/>
            <person name="David R.G."/>
            <person name="Delcher A.L."/>
            <person name="Delehaunty K."/>
            <person name="Do C.B."/>
            <person name="Ebling H."/>
            <person name="Edwards K."/>
            <person name="Eickbush T."/>
            <person name="Evans J.D."/>
            <person name="Filipski A."/>
            <person name="Findeiss S."/>
            <person name="Freyhult E."/>
            <person name="Fulton L."/>
            <person name="Fulton R."/>
            <person name="Garcia A.C."/>
            <person name="Gardiner A."/>
            <person name="Garfield D.A."/>
            <person name="Garvin B.E."/>
            <person name="Gibson G."/>
            <person name="Gilbert D."/>
            <person name="Gnerre S."/>
            <person name="Godfrey J."/>
            <person name="Good R."/>
            <person name="Gotea V."/>
            <person name="Gravely B."/>
            <person name="Greenberg A.J."/>
            <person name="Griffiths-Jones S."/>
            <person name="Gross S."/>
            <person name="Guigo R."/>
            <person name="Gustafson E.A."/>
            <person name="Haerty W."/>
            <person name="Hahn M.W."/>
            <person name="Halligan D.L."/>
            <person name="Halpern A.L."/>
            <person name="Halter G.M."/>
            <person name="Han M.V."/>
            <person name="Heger A."/>
            <person name="Hillier L."/>
            <person name="Hinrichs A.S."/>
            <person name="Holmes I."/>
            <person name="Hoskins R.A."/>
            <person name="Hubisz M.J."/>
            <person name="Hultmark D."/>
            <person name="Huntley M.A."/>
            <person name="Jaffe D.B."/>
            <person name="Jagadeeshan S."/>
            <person name="Jeck W.R."/>
            <person name="Johnson J."/>
            <person name="Jones C.D."/>
            <person name="Jordan W.C."/>
            <person name="Karpen G.H."/>
            <person name="Kataoka E."/>
            <person name="Keightley P.D."/>
            <person name="Kheradpour P."/>
            <person name="Kirkness E.F."/>
            <person name="Koerich L.B."/>
            <person name="Kristiansen K."/>
            <person name="Kudrna D."/>
            <person name="Kulathinal R.J."/>
            <person name="Kumar S."/>
            <person name="Kwok R."/>
            <person name="Lander E."/>
            <person name="Langley C.H."/>
            <person name="Lapoint R."/>
            <person name="Lazzaro B.P."/>
            <person name="Lee S.J."/>
            <person name="Levesque L."/>
            <person name="Li R."/>
            <person name="Lin C.F."/>
            <person name="Lin M.F."/>
            <person name="Lindblad-Toh K."/>
            <person name="Llopart A."/>
            <person name="Long M."/>
            <person name="Low L."/>
            <person name="Lozovsky E."/>
            <person name="Lu J."/>
            <person name="Luo M."/>
            <person name="Machado C.A."/>
            <person name="Makalowski W."/>
            <person name="Marzo M."/>
            <person name="Matsuda M."/>
            <person name="Matzkin L."/>
            <person name="McAllister B."/>
            <person name="McBride C.S."/>
            <person name="McKernan B."/>
            <person name="McKernan K."/>
            <person name="Mendez-Lago M."/>
            <person name="Minx P."/>
            <person name="Mollenhauer M.U."/>
            <person name="Montooth K."/>
            <person name="Mount S.M."/>
            <person name="Mu X."/>
            <person name="Myers E."/>
            <person name="Negre B."/>
            <person name="Newfeld S."/>
            <person name="Nielsen R."/>
            <person name="Noor M.A."/>
            <person name="O'Grady P."/>
            <person name="Pachter L."/>
            <person name="Papaceit M."/>
            <person name="Parisi M.J."/>
            <person name="Parisi M."/>
            <person name="Parts L."/>
            <person name="Pedersen J.S."/>
            <person name="Pesole G."/>
            <person name="Phillippy A.M."/>
            <person name="Ponting C.P."/>
            <person name="Pop M."/>
            <person name="Porcelli D."/>
            <person name="Powell J.R."/>
            <person name="Prohaska S."/>
            <person name="Pruitt K."/>
            <person name="Puig M."/>
            <person name="Quesneville H."/>
            <person name="Ram K.R."/>
            <person name="Rand D."/>
            <person name="Rasmussen M.D."/>
            <person name="Reed L.K."/>
            <person name="Reenan R."/>
            <person name="Reily A."/>
            <person name="Remington K.A."/>
            <person name="Rieger T.T."/>
            <person name="Ritchie M.G."/>
            <person name="Robin C."/>
            <person name="Rogers Y.H."/>
            <person name="Rohde C."/>
            <person name="Rozas J."/>
            <person name="Rubenfield M.J."/>
            <person name="Ruiz A."/>
            <person name="Russo S."/>
            <person name="Salzberg S.L."/>
            <person name="Sanchez-Gracia A."/>
            <person name="Saranga D.J."/>
            <person name="Sato H."/>
            <person name="Schaeffer S.W."/>
            <person name="Schatz M.C."/>
            <person name="Schlenke T."/>
            <person name="Schwartz R."/>
            <person name="Segarra C."/>
            <person name="Singh R.S."/>
            <person name="Sirot L."/>
            <person name="Sirota M."/>
            <person name="Sisneros N.B."/>
            <person name="Smith C.D."/>
            <person name="Smith T.F."/>
            <person name="Spieth J."/>
            <person name="Stage D.E."/>
            <person name="Stark A."/>
            <person name="Stephan W."/>
            <person name="Strausberg R.L."/>
            <person name="Strempel S."/>
            <person name="Sturgill D."/>
            <person name="Sutton G."/>
            <person name="Sutton G.G."/>
            <person name="Tao W."/>
            <person name="Teichmann S."/>
            <person name="Tobari Y.N."/>
            <person name="Tomimura Y."/>
            <person name="Tsolas J.M."/>
            <person name="Valente V.L."/>
            <person name="Venter E."/>
            <person name="Venter J.C."/>
            <person name="Vicario S."/>
            <person name="Vieira F.G."/>
            <person name="Vilella A.J."/>
            <person name="Villasante A."/>
            <person name="Walenz B."/>
            <person name="Wang J."/>
            <person name="Wasserman M."/>
            <person name="Watts T."/>
            <person name="Wilson D."/>
            <person name="Wilson R.K."/>
            <person name="Wing R.A."/>
            <person name="Wolfner M.F."/>
            <person name="Wong A."/>
            <person name="Wong G.K."/>
            <person name="Wu C.I."/>
            <person name="Wu G."/>
            <person name="Yamamoto D."/>
            <person name="Yang H.P."/>
            <person name="Yang S.P."/>
            <person name="Yorke J.A."/>
            <person name="Yoshida K."/>
            <person name="Zdobnov E."/>
            <person name="Zhang P."/>
            <person name="Zhang Y."/>
            <person name="Zimin A.V."/>
            <person name="Baldwin J."/>
            <person name="Abdouelleil A."/>
            <person name="Abdulkadir J."/>
            <person name="Abebe A."/>
            <person name="Abera B."/>
            <person name="Abreu J."/>
            <person name="Acer S.C."/>
            <person name="Aftuck L."/>
            <person name="Alexander A."/>
            <person name="An P."/>
            <person name="Anderson E."/>
            <person name="Anderson S."/>
            <person name="Arachi H."/>
            <person name="Azer M."/>
            <person name="Bachantsang P."/>
            <person name="Barry A."/>
            <person name="Bayul T."/>
            <person name="Berlin A."/>
            <person name="Bessette D."/>
            <person name="Bloom T."/>
            <person name="Blye J."/>
            <person name="Boguslavskiy L."/>
            <person name="Bonnet C."/>
            <person name="Boukhgalter B."/>
            <person name="Bourzgui I."/>
            <person name="Brown A."/>
            <person name="Cahill P."/>
            <person name="Channer S."/>
            <person name="Cheshatsang Y."/>
            <person name="Chuda L."/>
            <person name="Citroen M."/>
            <person name="Collymore A."/>
            <person name="Cooke P."/>
            <person name="Costello M."/>
            <person name="D'Aco K."/>
            <person name="Daza R."/>
            <person name="De Haan G."/>
            <person name="DeGray S."/>
            <person name="DeMaso C."/>
            <person name="Dhargay N."/>
            <person name="Dooley K."/>
            <person name="Dooley E."/>
            <person name="Doricent M."/>
            <person name="Dorje P."/>
            <person name="Dorjee K."/>
            <person name="Dupes A."/>
            <person name="Elong R."/>
            <person name="Falk J."/>
            <person name="Farina A."/>
            <person name="Faro S."/>
            <person name="Ferguson D."/>
            <person name="Fisher S."/>
            <person name="Foley C.D."/>
            <person name="Franke A."/>
            <person name="Friedrich D."/>
            <person name="Gadbois L."/>
            <person name="Gearin G."/>
            <person name="Gearin C.R."/>
            <person name="Giannoukos G."/>
            <person name="Goode T."/>
            <person name="Graham J."/>
            <person name="Grandbois E."/>
            <person name="Grewal S."/>
            <person name="Gyaltsen K."/>
            <person name="Hafez N."/>
            <person name="Hagos B."/>
            <person name="Hall J."/>
            <person name="Henson C."/>
            <person name="Hollinger A."/>
            <person name="Honan T."/>
            <person name="Huard M.D."/>
            <person name="Hughes L."/>
            <person name="Hurhula B."/>
            <person name="Husby M.E."/>
            <person name="Kamat A."/>
            <person name="Kanga B."/>
            <person name="Kashin S."/>
            <person name="Khazanovich D."/>
            <person name="Kisner P."/>
            <person name="Lance K."/>
            <person name="Lara M."/>
            <person name="Lee W."/>
            <person name="Lennon N."/>
            <person name="Letendre F."/>
            <person name="LeVine R."/>
            <person name="Lipovsky A."/>
            <person name="Liu X."/>
            <person name="Liu J."/>
            <person name="Liu S."/>
            <person name="Lokyitsang T."/>
            <person name="Lokyitsang Y."/>
            <person name="Lubonja R."/>
            <person name="Lui A."/>
            <person name="MacDonald P."/>
            <person name="Magnisalis V."/>
            <person name="Maru K."/>
            <person name="Matthews C."/>
            <person name="McCusker W."/>
            <person name="McDonough S."/>
            <person name="Mehta T."/>
            <person name="Meldrim J."/>
            <person name="Meneus L."/>
            <person name="Mihai O."/>
            <person name="Mihalev A."/>
            <person name="Mihova T."/>
            <person name="Mittelman R."/>
            <person name="Mlenga V."/>
            <person name="Montmayeur A."/>
            <person name="Mulrain L."/>
            <person name="Navidi A."/>
            <person name="Naylor J."/>
            <person name="Negash T."/>
            <person name="Nguyen T."/>
            <person name="Nguyen N."/>
            <person name="Nicol R."/>
            <person name="Norbu C."/>
            <person name="Norbu N."/>
            <person name="Novod N."/>
            <person name="O'Neill B."/>
            <person name="Osman S."/>
            <person name="Markiewicz E."/>
            <person name="Oyono O.L."/>
            <person name="Patti C."/>
            <person name="Phunkhang P."/>
            <person name="Pierre F."/>
            <person name="Priest M."/>
            <person name="Raghuraman S."/>
            <person name="Rege F."/>
            <person name="Reyes R."/>
            <person name="Rise C."/>
            <person name="Rogov P."/>
            <person name="Ross K."/>
            <person name="Ryan E."/>
            <person name="Settipalli S."/>
            <person name="Shea T."/>
            <person name="Sherpa N."/>
            <person name="Shi L."/>
            <person name="Shih D."/>
            <person name="Sparrow T."/>
            <person name="Spaulding J."/>
            <person name="Stalker J."/>
            <person name="Stange-Thomann N."/>
            <person name="Stavropoulos S."/>
            <person name="Stone C."/>
            <person name="Strader C."/>
            <person name="Tesfaye S."/>
            <person name="Thomson T."/>
            <person name="Thoulutsang Y."/>
            <person name="Thoulutsang D."/>
            <person name="Topham K."/>
            <person name="Topping I."/>
            <person name="Tsamla T."/>
            <person name="Vassiliev H."/>
            <person name="Vo A."/>
            <person name="Wangchuk T."/>
            <person name="Wangdi T."/>
            <person name="Weiand M."/>
            <person name="Wilkinson J."/>
            <person name="Wilson A."/>
            <person name="Yadav S."/>
            <person name="Young G."/>
            <person name="Yu Q."/>
            <person name="Zembek L."/>
            <person name="Zhong D."/>
            <person name="Zimmer A."/>
            <person name="Zwirko Z."/>
            <person name="Jaffe D.B."/>
            <person name="Alvarez P."/>
            <person name="Brockman W."/>
            <person name="Butler J."/>
            <person name="Chin C."/>
            <person name="Gnerre S."/>
            <person name="Grabherr M."/>
            <person name="Kleber M."/>
            <person name="Mauceli E."/>
            <person name="MacCallum I."/>
        </authorList>
    </citation>
    <scope>NUCLEOTIDE SEQUENCE [LARGE SCALE GENOMIC DNA]</scope>
    <source>
        <strain evidence="8">Tucson 15287-2541.00</strain>
    </source>
</reference>
<dbReference type="InParanoid" id="B4IYG1"/>
<dbReference type="PhylomeDB" id="B4IYG1"/>
<accession>B4IYG1</accession>
<gene>
    <name evidence="7" type="primary">Dgri\GH16979</name>
    <name evidence="7" type="ORF">Dgri_GH16979</name>
</gene>
<dbReference type="AlphaFoldDB" id="B4IYG1"/>
<evidence type="ECO:0000256" key="3">
    <source>
        <dbReference type="ARBA" id="ARBA00022692"/>
    </source>
</evidence>
<feature type="transmembrane region" description="Helical" evidence="6">
    <location>
        <begin position="29"/>
        <end position="49"/>
    </location>
</feature>
<organism evidence="8">
    <name type="scientific">Drosophila grimshawi</name>
    <name type="common">Hawaiian fruit fly</name>
    <name type="synonym">Idiomyia grimshawi</name>
    <dbReference type="NCBI Taxonomy" id="7222"/>
    <lineage>
        <taxon>Eukaryota</taxon>
        <taxon>Metazoa</taxon>
        <taxon>Ecdysozoa</taxon>
        <taxon>Arthropoda</taxon>
        <taxon>Hexapoda</taxon>
        <taxon>Insecta</taxon>
        <taxon>Pterygota</taxon>
        <taxon>Neoptera</taxon>
        <taxon>Endopterygota</taxon>
        <taxon>Diptera</taxon>
        <taxon>Brachycera</taxon>
        <taxon>Muscomorpha</taxon>
        <taxon>Ephydroidea</taxon>
        <taxon>Drosophilidae</taxon>
        <taxon>Drosophila</taxon>
        <taxon>Hawaiian Drosophila</taxon>
    </lineage>
</organism>